<keyword evidence="3" id="KW-0378">Hydrolase</keyword>
<feature type="domain" description="Peptidase S1" evidence="6">
    <location>
        <begin position="41"/>
        <end position="243"/>
    </location>
</feature>
<dbReference type="PROSITE" id="PS50240">
    <property type="entry name" value="TRYPSIN_DOM"/>
    <property type="match status" value="1"/>
</dbReference>
<name>A0A1H0W6E0_9PSEU</name>
<dbReference type="EMBL" id="FNJB01000018">
    <property type="protein sequence ID" value="SDP86297.1"/>
    <property type="molecule type" value="Genomic_DNA"/>
</dbReference>
<evidence type="ECO:0000259" key="6">
    <source>
        <dbReference type="PROSITE" id="PS50240"/>
    </source>
</evidence>
<dbReference type="InterPro" id="IPR001314">
    <property type="entry name" value="Peptidase_S1A"/>
</dbReference>
<dbReference type="OrthoDB" id="3657335at2"/>
<evidence type="ECO:0000313" key="9">
    <source>
        <dbReference type="Proteomes" id="UP000199651"/>
    </source>
</evidence>
<dbReference type="InterPro" id="IPR002884">
    <property type="entry name" value="P_dom"/>
</dbReference>
<dbReference type="SUPFAM" id="SSF49785">
    <property type="entry name" value="Galactose-binding domain-like"/>
    <property type="match status" value="1"/>
</dbReference>
<gene>
    <name evidence="8" type="ORF">SAMN05192558_11825</name>
</gene>
<keyword evidence="9" id="KW-1185">Reference proteome</keyword>
<evidence type="ECO:0000256" key="5">
    <source>
        <dbReference type="SAM" id="SignalP"/>
    </source>
</evidence>
<dbReference type="Gene3D" id="2.40.10.10">
    <property type="entry name" value="Trypsin-like serine proteases"/>
    <property type="match status" value="1"/>
</dbReference>
<feature type="signal peptide" evidence="5">
    <location>
        <begin position="1"/>
        <end position="28"/>
    </location>
</feature>
<feature type="chain" id="PRO_5011787791" evidence="5">
    <location>
        <begin position="29"/>
        <end position="366"/>
    </location>
</feature>
<dbReference type="RefSeq" id="WP_091383567.1">
    <property type="nucleotide sequence ID" value="NZ_FNDV01000017.1"/>
</dbReference>
<comment type="similarity">
    <text evidence="1">Belongs to the peptidase S1 family.</text>
</comment>
<dbReference type="PANTHER" id="PTHR24276">
    <property type="entry name" value="POLYSERASE-RELATED"/>
    <property type="match status" value="1"/>
</dbReference>
<sequence>MKHRWLGRVAAAALALGLAVTVGEAALAAPPSDDPPQEIQIIGGGNATETYSFHAGMSNGCGGSLVAPQWIVTATHCGNASSARIGSVYRSSGGEVRSVDRRVDKAGTDLTLMHLSQPSTMTPIKMATSNPAPGTPARLIGFGCTSWPNCSNPSYLQEIDLTVLESSRCYPGGGSATDVCISGDRTHSACHGDSGGPALVGSRGNWTLVGETKGPGDNNGECATTTLYTGIAANLTWINQQTGGTTEPPPTGSKFENTNNVNIPDAGAAVTSDVTVTGQAGNAPSTLKVNVDIKHTWRGDVVIDLVAPDGSAYRLKSSSSNDSADNILTTYTVNASTEVANGTWKLKVQDVARYDTGYIDAWSLQF</sequence>
<dbReference type="PRINTS" id="PR00722">
    <property type="entry name" value="CHYMOTRYPSIN"/>
</dbReference>
<reference evidence="9" key="1">
    <citation type="submission" date="2016-10" db="EMBL/GenBank/DDBJ databases">
        <authorList>
            <person name="Varghese N."/>
            <person name="Submissions S."/>
        </authorList>
    </citation>
    <scope>NUCLEOTIDE SEQUENCE [LARGE SCALE GENOMIC DNA]</scope>
    <source>
        <strain evidence="9">IBRC-M 10655</strain>
    </source>
</reference>
<proteinExistence type="inferred from homology"/>
<dbReference type="FunFam" id="2.60.120.260:FF:000149">
    <property type="entry name" value="Leupeptin-inactivating enzyme 1"/>
    <property type="match status" value="1"/>
</dbReference>
<dbReference type="SMART" id="SM00020">
    <property type="entry name" value="Tryp_SPc"/>
    <property type="match status" value="1"/>
</dbReference>
<evidence type="ECO:0000313" key="8">
    <source>
        <dbReference type="EMBL" id="SDP86297.1"/>
    </source>
</evidence>
<dbReference type="GO" id="GO:0006508">
    <property type="term" value="P:proteolysis"/>
    <property type="evidence" value="ECO:0007669"/>
    <property type="project" value="UniProtKB-KW"/>
</dbReference>
<dbReference type="PROSITE" id="PS51829">
    <property type="entry name" value="P_HOMO_B"/>
    <property type="match status" value="1"/>
</dbReference>
<dbReference type="InterPro" id="IPR009003">
    <property type="entry name" value="Peptidase_S1_PA"/>
</dbReference>
<keyword evidence="4" id="KW-1015">Disulfide bond</keyword>
<dbReference type="PROSITE" id="PS00134">
    <property type="entry name" value="TRYPSIN_HIS"/>
    <property type="match status" value="1"/>
</dbReference>
<evidence type="ECO:0000256" key="4">
    <source>
        <dbReference type="ARBA" id="ARBA00023157"/>
    </source>
</evidence>
<dbReference type="Proteomes" id="UP000199651">
    <property type="component" value="Unassembled WGS sequence"/>
</dbReference>
<organism evidence="8 9">
    <name type="scientific">Actinokineospora alba</name>
    <dbReference type="NCBI Taxonomy" id="504798"/>
    <lineage>
        <taxon>Bacteria</taxon>
        <taxon>Bacillati</taxon>
        <taxon>Actinomycetota</taxon>
        <taxon>Actinomycetes</taxon>
        <taxon>Pseudonocardiales</taxon>
        <taxon>Pseudonocardiaceae</taxon>
        <taxon>Actinokineospora</taxon>
    </lineage>
</organism>
<protein>
    <submittedName>
        <fullName evidence="8">Proprotein convertase P-domain-containing protein</fullName>
    </submittedName>
</protein>
<dbReference type="SUPFAM" id="SSF50494">
    <property type="entry name" value="Trypsin-like serine proteases"/>
    <property type="match status" value="1"/>
</dbReference>
<dbReference type="PANTHER" id="PTHR24276:SF98">
    <property type="entry name" value="FI18310P1-RELATED"/>
    <property type="match status" value="1"/>
</dbReference>
<dbReference type="Gene3D" id="2.60.120.260">
    <property type="entry name" value="Galactose-binding domain-like"/>
    <property type="match status" value="1"/>
</dbReference>
<dbReference type="InterPro" id="IPR018114">
    <property type="entry name" value="TRYPSIN_HIS"/>
</dbReference>
<keyword evidence="5" id="KW-0732">Signal</keyword>
<dbReference type="InterPro" id="IPR001254">
    <property type="entry name" value="Trypsin_dom"/>
</dbReference>
<dbReference type="InterPro" id="IPR043504">
    <property type="entry name" value="Peptidase_S1_PA_chymotrypsin"/>
</dbReference>
<dbReference type="AlphaFoldDB" id="A0A1H0W6E0"/>
<evidence type="ECO:0000256" key="2">
    <source>
        <dbReference type="ARBA" id="ARBA00022670"/>
    </source>
</evidence>
<dbReference type="Pfam" id="PF00089">
    <property type="entry name" value="Trypsin"/>
    <property type="match status" value="1"/>
</dbReference>
<accession>A0A1H0W6E0</accession>
<dbReference type="InterPro" id="IPR008979">
    <property type="entry name" value="Galactose-bd-like_sf"/>
</dbReference>
<evidence type="ECO:0000256" key="3">
    <source>
        <dbReference type="ARBA" id="ARBA00022801"/>
    </source>
</evidence>
<evidence type="ECO:0000259" key="7">
    <source>
        <dbReference type="PROSITE" id="PS51829"/>
    </source>
</evidence>
<dbReference type="GO" id="GO:0004252">
    <property type="term" value="F:serine-type endopeptidase activity"/>
    <property type="evidence" value="ECO:0007669"/>
    <property type="project" value="InterPro"/>
</dbReference>
<feature type="domain" description="P/Homo B" evidence="7">
    <location>
        <begin position="246"/>
        <end position="366"/>
    </location>
</feature>
<dbReference type="STRING" id="504798.SAMN05421871_11725"/>
<keyword evidence="2" id="KW-0645">Protease</keyword>
<evidence type="ECO:0000256" key="1">
    <source>
        <dbReference type="ARBA" id="ARBA00007664"/>
    </source>
</evidence>
<dbReference type="Pfam" id="PF01483">
    <property type="entry name" value="P_proprotein"/>
    <property type="match status" value="1"/>
</dbReference>
<dbReference type="InterPro" id="IPR050430">
    <property type="entry name" value="Peptidase_S1"/>
</dbReference>